<dbReference type="RefSeq" id="WP_231627307.1">
    <property type="nucleotide sequence ID" value="NZ_FMUN01000004.1"/>
</dbReference>
<proteinExistence type="inferred from homology"/>
<dbReference type="PANTHER" id="PTHR43327:SF10">
    <property type="entry name" value="STOMATIN-LIKE PROTEIN 2, MITOCHONDRIAL"/>
    <property type="match status" value="1"/>
</dbReference>
<evidence type="ECO:0000313" key="6">
    <source>
        <dbReference type="Proteomes" id="UP000183104"/>
    </source>
</evidence>
<dbReference type="GO" id="GO:0006508">
    <property type="term" value="P:proteolysis"/>
    <property type="evidence" value="ECO:0007669"/>
    <property type="project" value="UniProtKB-KW"/>
</dbReference>
<keyword evidence="6" id="KW-1185">Reference proteome</keyword>
<dbReference type="STRING" id="381306.AN478_01525"/>
<dbReference type="AlphaFoldDB" id="A0A0P9C8J4"/>
<dbReference type="Proteomes" id="UP000183104">
    <property type="component" value="Unassembled WGS sequence"/>
</dbReference>
<dbReference type="GO" id="GO:0098552">
    <property type="term" value="C:side of membrane"/>
    <property type="evidence" value="ECO:0007669"/>
    <property type="project" value="UniProtKB-ARBA"/>
</dbReference>
<accession>A0A0P9C8J4</accession>
<evidence type="ECO:0000256" key="3">
    <source>
        <dbReference type="SAM" id="Phobius"/>
    </source>
</evidence>
<keyword evidence="3" id="KW-1133">Transmembrane helix</keyword>
<dbReference type="EMBL" id="FMUN01000004">
    <property type="protein sequence ID" value="SCY22196.1"/>
    <property type="molecule type" value="Genomic_DNA"/>
</dbReference>
<sequence>MIDISIGLIAALVIGVGLIAFIAKGLFIVQQSEAVVVERLGSFSRTLGPGINFLIPVLERARPIKIRRYESTGIGSKALAERVVEETKIDTRETVLNFPAQPVVTNDNVSIQIDGALYFQIQSPKDAVYEVENLIQAVEVLAKTTLRAVVGARELDTLFSSRDEINNELQKVMDDAGNKWGVKVNRVEIQDITLPEEVENAMRQVMTAERKRRATVTEANGYKEAQIKEAEGDKEAAIQRAEGEKGAIEKVLSAGQQMQKDIDPQMVISYLIAQRYMEKLPEIAKDGERVLVPYEATGLLGSLESIQGLFPGNGKF</sequence>
<name>A0A0P9C8J4_9GAMM</name>
<evidence type="ECO:0000259" key="4">
    <source>
        <dbReference type="SMART" id="SM00244"/>
    </source>
</evidence>
<evidence type="ECO:0000256" key="1">
    <source>
        <dbReference type="ARBA" id="ARBA00004167"/>
    </source>
</evidence>
<dbReference type="PATRIC" id="fig|381306.5.peg.1857"/>
<dbReference type="SMART" id="SM00244">
    <property type="entry name" value="PHB"/>
    <property type="match status" value="1"/>
</dbReference>
<comment type="subcellular location">
    <subcellularLocation>
        <location evidence="1">Membrane</location>
        <topology evidence="1">Single-pass membrane protein</topology>
    </subcellularLocation>
</comment>
<feature type="transmembrane region" description="Helical" evidence="3">
    <location>
        <begin position="6"/>
        <end position="29"/>
    </location>
</feature>
<dbReference type="InterPro" id="IPR036013">
    <property type="entry name" value="Band_7/SPFH_dom_sf"/>
</dbReference>
<keyword evidence="3" id="KW-0472">Membrane</keyword>
<evidence type="ECO:0000313" key="5">
    <source>
        <dbReference type="EMBL" id="SCY22196.1"/>
    </source>
</evidence>
<protein>
    <submittedName>
        <fullName evidence="5">Regulator of protease activity HflC, stomatin/prohibitin superfamily</fullName>
    </submittedName>
</protein>
<feature type="domain" description="Band 7" evidence="4">
    <location>
        <begin position="24"/>
        <end position="206"/>
    </location>
</feature>
<dbReference type="Gene3D" id="3.30.479.30">
    <property type="entry name" value="Band 7 domain"/>
    <property type="match status" value="1"/>
</dbReference>
<dbReference type="GO" id="GO:0008233">
    <property type="term" value="F:peptidase activity"/>
    <property type="evidence" value="ECO:0007669"/>
    <property type="project" value="UniProtKB-KW"/>
</dbReference>
<dbReference type="PANTHER" id="PTHR43327">
    <property type="entry name" value="STOMATIN-LIKE PROTEIN 2, MITOCHONDRIAL"/>
    <property type="match status" value="1"/>
</dbReference>
<gene>
    <name evidence="5" type="ORF">SAMN05661077_1495</name>
</gene>
<dbReference type="CDD" id="cd08829">
    <property type="entry name" value="SPFH_paraslipin"/>
    <property type="match status" value="1"/>
</dbReference>
<dbReference type="InterPro" id="IPR050710">
    <property type="entry name" value="Band7/mec-2_domain"/>
</dbReference>
<dbReference type="FunFam" id="3.30.479.30:FF:000004">
    <property type="entry name" value="Putative membrane protease family, stomatin"/>
    <property type="match status" value="1"/>
</dbReference>
<dbReference type="Pfam" id="PF01145">
    <property type="entry name" value="Band_7"/>
    <property type="match status" value="1"/>
</dbReference>
<keyword evidence="3" id="KW-0812">Transmembrane</keyword>
<dbReference type="SUPFAM" id="SSF117892">
    <property type="entry name" value="Band 7/SPFH domain"/>
    <property type="match status" value="1"/>
</dbReference>
<dbReference type="GO" id="GO:0005886">
    <property type="term" value="C:plasma membrane"/>
    <property type="evidence" value="ECO:0007669"/>
    <property type="project" value="UniProtKB-ARBA"/>
</dbReference>
<keyword evidence="5" id="KW-0378">Hydrolase</keyword>
<organism evidence="5 6">
    <name type="scientific">Thiohalorhabdus denitrificans</name>
    <dbReference type="NCBI Taxonomy" id="381306"/>
    <lineage>
        <taxon>Bacteria</taxon>
        <taxon>Pseudomonadati</taxon>
        <taxon>Pseudomonadota</taxon>
        <taxon>Gammaproteobacteria</taxon>
        <taxon>Thiohalorhabdales</taxon>
        <taxon>Thiohalorhabdaceae</taxon>
        <taxon>Thiohalorhabdus</taxon>
    </lineage>
</organism>
<comment type="similarity">
    <text evidence="2">Belongs to the band 7/mec-2 family.</text>
</comment>
<evidence type="ECO:0000256" key="2">
    <source>
        <dbReference type="ARBA" id="ARBA00008164"/>
    </source>
</evidence>
<reference evidence="6" key="1">
    <citation type="submission" date="2016-10" db="EMBL/GenBank/DDBJ databases">
        <authorList>
            <person name="Varghese N."/>
        </authorList>
    </citation>
    <scope>NUCLEOTIDE SEQUENCE [LARGE SCALE GENOMIC DNA]</scope>
    <source>
        <strain evidence="6">HL 19</strain>
    </source>
</reference>
<keyword evidence="5" id="KW-0645">Protease</keyword>
<dbReference type="InterPro" id="IPR001107">
    <property type="entry name" value="Band_7"/>
</dbReference>